<evidence type="ECO:0000313" key="1">
    <source>
        <dbReference type="EMBL" id="WAT01530.1"/>
    </source>
</evidence>
<organism evidence="1 2">
    <name type="scientific">Rouxiella chamberiensis</name>
    <dbReference type="NCBI Taxonomy" id="1513468"/>
    <lineage>
        <taxon>Bacteria</taxon>
        <taxon>Pseudomonadati</taxon>
        <taxon>Pseudomonadota</taxon>
        <taxon>Gammaproteobacteria</taxon>
        <taxon>Enterobacterales</taxon>
        <taxon>Yersiniaceae</taxon>
        <taxon>Rouxiella</taxon>
    </lineage>
</organism>
<evidence type="ECO:0000313" key="2">
    <source>
        <dbReference type="Proteomes" id="UP001164712"/>
    </source>
</evidence>
<name>A0ABY7HQA6_9GAMM</name>
<protein>
    <recommendedName>
        <fullName evidence="3">Phage tail protein</fullName>
    </recommendedName>
</protein>
<gene>
    <name evidence="1" type="ORF">O1V66_01755</name>
</gene>
<sequence length="207" mass="21741">MAGNWYKTGTAKVTKGSAVVTGTGTAWADNKQGIGPGQMFLVPGSGTVLMFEILSVDSNTQLTLASTFTGTTATAAAYAIPSFYVDSVPDFARRLAAQLSYYQSQMDGWQQIMTGTGTIALTAPDGTTVNLSSFAKLTADMASKAAKGVNSDITQITGLTTMLAVSQGGREQTPSPWRERNWAWATLTDWPTPVRGSSGSCAMTTRG</sequence>
<dbReference type="Proteomes" id="UP001164712">
    <property type="component" value="Chromosome"/>
</dbReference>
<reference evidence="1" key="1">
    <citation type="submission" date="2022-12" db="EMBL/GenBank/DDBJ databases">
        <title>Complete genome sequence of an Australian strain of Rouxiella badensis DAR84756 and resolution of the R. badensis DSM100043 and R. chamberiensis DSM28324 genomes.</title>
        <authorList>
            <person name="Paul S."/>
            <person name="Anderson P.J."/>
            <person name="Maynard G."/>
            <person name="Dyall-Smith M."/>
            <person name="Kudinha T."/>
        </authorList>
    </citation>
    <scope>NUCLEOTIDE SEQUENCE</scope>
    <source>
        <strain evidence="1">DSM 28324</strain>
    </source>
</reference>
<proteinExistence type="predicted"/>
<dbReference type="EMBL" id="CP114058">
    <property type="protein sequence ID" value="WAT01530.1"/>
    <property type="molecule type" value="Genomic_DNA"/>
</dbReference>
<keyword evidence="2" id="KW-1185">Reference proteome</keyword>
<dbReference type="RefSeq" id="WP_269128048.1">
    <property type="nucleotide sequence ID" value="NZ_CP114058.1"/>
</dbReference>
<accession>A0ABY7HQA6</accession>
<evidence type="ECO:0008006" key="3">
    <source>
        <dbReference type="Google" id="ProtNLM"/>
    </source>
</evidence>